<dbReference type="InterPro" id="IPR016167">
    <property type="entry name" value="FAD-bd_PCMH_sub1"/>
</dbReference>
<dbReference type="GO" id="GO:0008762">
    <property type="term" value="F:UDP-N-acetylmuramate dehydrogenase activity"/>
    <property type="evidence" value="ECO:0007669"/>
    <property type="project" value="UniProtKB-UniRule"/>
</dbReference>
<evidence type="ECO:0000256" key="5">
    <source>
        <dbReference type="ARBA" id="ARBA00010485"/>
    </source>
</evidence>
<keyword evidence="13 17" id="KW-0560">Oxidoreductase</keyword>
<dbReference type="InterPro" id="IPR011601">
    <property type="entry name" value="MurB_C"/>
</dbReference>
<dbReference type="Gene3D" id="3.30.43.10">
    <property type="entry name" value="Uridine Diphospho-n-acetylenolpyruvylglucosamine Reductase, domain 2"/>
    <property type="match status" value="1"/>
</dbReference>
<gene>
    <name evidence="17" type="primary">murB</name>
    <name evidence="20" type="ORF">EDD31_1890</name>
</gene>
<comment type="similarity">
    <text evidence="5 17">Belongs to the MurB family.</text>
</comment>
<evidence type="ECO:0000256" key="6">
    <source>
        <dbReference type="ARBA" id="ARBA00022490"/>
    </source>
</evidence>
<comment type="pathway">
    <text evidence="4 17">Cell wall biogenesis; peptidoglycan biosynthesis.</text>
</comment>
<evidence type="ECO:0000313" key="21">
    <source>
        <dbReference type="Proteomes" id="UP000280668"/>
    </source>
</evidence>
<reference evidence="20 21" key="1">
    <citation type="submission" date="2018-11" db="EMBL/GenBank/DDBJ databases">
        <title>Sequencing the genomes of 1000 actinobacteria strains.</title>
        <authorList>
            <person name="Klenk H.-P."/>
        </authorList>
    </citation>
    <scope>NUCLEOTIDE SEQUENCE [LARGE SCALE GENOMIC DNA]</scope>
    <source>
        <strain evidence="20 21">DSM 11294</strain>
    </source>
</reference>
<feature type="active site" description="Proton donor" evidence="17">
    <location>
        <position position="272"/>
    </location>
</feature>
<dbReference type="GO" id="GO:0071949">
    <property type="term" value="F:FAD binding"/>
    <property type="evidence" value="ECO:0007669"/>
    <property type="project" value="InterPro"/>
</dbReference>
<evidence type="ECO:0000256" key="2">
    <source>
        <dbReference type="ARBA" id="ARBA00003921"/>
    </source>
</evidence>
<comment type="catalytic activity">
    <reaction evidence="16 17">
        <text>UDP-N-acetyl-alpha-D-muramate + NADP(+) = UDP-N-acetyl-3-O-(1-carboxyvinyl)-alpha-D-glucosamine + NADPH + H(+)</text>
        <dbReference type="Rhea" id="RHEA:12248"/>
        <dbReference type="ChEBI" id="CHEBI:15378"/>
        <dbReference type="ChEBI" id="CHEBI:57783"/>
        <dbReference type="ChEBI" id="CHEBI:58349"/>
        <dbReference type="ChEBI" id="CHEBI:68483"/>
        <dbReference type="ChEBI" id="CHEBI:70757"/>
        <dbReference type="EC" id="1.3.1.98"/>
    </reaction>
</comment>
<evidence type="ECO:0000256" key="17">
    <source>
        <dbReference type="HAMAP-Rule" id="MF_00037"/>
    </source>
</evidence>
<keyword evidence="14 17" id="KW-0131">Cell cycle</keyword>
<dbReference type="Gene3D" id="3.90.78.10">
    <property type="entry name" value="UDP-N-acetylenolpyruvoylglucosamine reductase, C-terminal domain"/>
    <property type="match status" value="1"/>
</dbReference>
<dbReference type="UniPathway" id="UPA00219"/>
<dbReference type="GO" id="GO:0009252">
    <property type="term" value="P:peptidoglycan biosynthetic process"/>
    <property type="evidence" value="ECO:0007669"/>
    <property type="project" value="UniProtKB-UniRule"/>
</dbReference>
<dbReference type="NCBIfam" id="NF010478">
    <property type="entry name" value="PRK13903.1"/>
    <property type="match status" value="1"/>
</dbReference>
<evidence type="ECO:0000256" key="15">
    <source>
        <dbReference type="ARBA" id="ARBA00023316"/>
    </source>
</evidence>
<organism evidence="20 21">
    <name type="scientific">Bogoriella caseilytica</name>
    <dbReference type="NCBI Taxonomy" id="56055"/>
    <lineage>
        <taxon>Bacteria</taxon>
        <taxon>Bacillati</taxon>
        <taxon>Actinomycetota</taxon>
        <taxon>Actinomycetes</taxon>
        <taxon>Micrococcales</taxon>
        <taxon>Bogoriellaceae</taxon>
        <taxon>Bogoriella</taxon>
    </lineage>
</organism>
<evidence type="ECO:0000256" key="18">
    <source>
        <dbReference type="SAM" id="MobiDB-lite"/>
    </source>
</evidence>
<evidence type="ECO:0000256" key="4">
    <source>
        <dbReference type="ARBA" id="ARBA00004752"/>
    </source>
</evidence>
<feature type="active site" evidence="17">
    <location>
        <position position="392"/>
    </location>
</feature>
<dbReference type="Pfam" id="PF02873">
    <property type="entry name" value="MurB_C"/>
    <property type="match status" value="1"/>
</dbReference>
<dbReference type="GO" id="GO:0071555">
    <property type="term" value="P:cell wall organization"/>
    <property type="evidence" value="ECO:0007669"/>
    <property type="project" value="UniProtKB-KW"/>
</dbReference>
<dbReference type="Gene3D" id="3.30.465.10">
    <property type="match status" value="1"/>
</dbReference>
<dbReference type="Proteomes" id="UP000280668">
    <property type="component" value="Unassembled WGS sequence"/>
</dbReference>
<dbReference type="InterPro" id="IPR016166">
    <property type="entry name" value="FAD-bd_PCMH"/>
</dbReference>
<keyword evidence="8 17" id="KW-0285">Flavoprotein</keyword>
<dbReference type="GO" id="GO:0008360">
    <property type="term" value="P:regulation of cell shape"/>
    <property type="evidence" value="ECO:0007669"/>
    <property type="project" value="UniProtKB-KW"/>
</dbReference>
<evidence type="ECO:0000256" key="7">
    <source>
        <dbReference type="ARBA" id="ARBA00022618"/>
    </source>
</evidence>
<evidence type="ECO:0000313" key="20">
    <source>
        <dbReference type="EMBL" id="ROR73504.1"/>
    </source>
</evidence>
<name>A0A3N2BEN9_9MICO</name>
<dbReference type="Pfam" id="PF01565">
    <property type="entry name" value="FAD_binding_4"/>
    <property type="match status" value="1"/>
</dbReference>
<accession>A0A3N2BEN9</accession>
<keyword evidence="7 17" id="KW-0132">Cell division</keyword>
<dbReference type="InterPro" id="IPR036318">
    <property type="entry name" value="FAD-bd_PCMH-like_sf"/>
</dbReference>
<evidence type="ECO:0000256" key="1">
    <source>
        <dbReference type="ARBA" id="ARBA00001974"/>
    </source>
</evidence>
<evidence type="ECO:0000256" key="10">
    <source>
        <dbReference type="ARBA" id="ARBA00022857"/>
    </source>
</evidence>
<dbReference type="HAMAP" id="MF_00037">
    <property type="entry name" value="MurB"/>
    <property type="match status" value="1"/>
</dbReference>
<dbReference type="SUPFAM" id="SSF56194">
    <property type="entry name" value="Uridine diphospho-N-Acetylenolpyruvylglucosamine reductase, MurB, C-terminal domain"/>
    <property type="match status" value="1"/>
</dbReference>
<evidence type="ECO:0000256" key="11">
    <source>
        <dbReference type="ARBA" id="ARBA00022960"/>
    </source>
</evidence>
<keyword evidence="6 17" id="KW-0963">Cytoplasm</keyword>
<dbReference type="GO" id="GO:0051301">
    <property type="term" value="P:cell division"/>
    <property type="evidence" value="ECO:0007669"/>
    <property type="project" value="UniProtKB-KW"/>
</dbReference>
<evidence type="ECO:0000256" key="16">
    <source>
        <dbReference type="ARBA" id="ARBA00048914"/>
    </source>
</evidence>
<dbReference type="InterPro" id="IPR006094">
    <property type="entry name" value="Oxid_FAD_bind_N"/>
</dbReference>
<keyword evidence="21" id="KW-1185">Reference proteome</keyword>
<evidence type="ECO:0000256" key="12">
    <source>
        <dbReference type="ARBA" id="ARBA00022984"/>
    </source>
</evidence>
<keyword evidence="15 17" id="KW-0961">Cell wall biogenesis/degradation</keyword>
<keyword evidence="9 17" id="KW-0274">FAD</keyword>
<dbReference type="InterPro" id="IPR036635">
    <property type="entry name" value="MurB_C_sf"/>
</dbReference>
<dbReference type="NCBIfam" id="TIGR00179">
    <property type="entry name" value="murB"/>
    <property type="match status" value="1"/>
</dbReference>
<evidence type="ECO:0000259" key="19">
    <source>
        <dbReference type="PROSITE" id="PS51387"/>
    </source>
</evidence>
<dbReference type="PANTHER" id="PTHR21071">
    <property type="entry name" value="UDP-N-ACETYLENOLPYRUVOYLGLUCOSAMINE REDUCTASE"/>
    <property type="match status" value="1"/>
</dbReference>
<feature type="domain" description="FAD-binding PCMH-type" evidence="19">
    <location>
        <begin position="35"/>
        <end position="217"/>
    </location>
</feature>
<evidence type="ECO:0000256" key="8">
    <source>
        <dbReference type="ARBA" id="ARBA00022630"/>
    </source>
</evidence>
<dbReference type="InterPro" id="IPR016169">
    <property type="entry name" value="FAD-bd_PCMH_sub2"/>
</dbReference>
<dbReference type="PROSITE" id="PS51387">
    <property type="entry name" value="FAD_PCMH"/>
    <property type="match status" value="1"/>
</dbReference>
<dbReference type="EC" id="1.3.1.98" evidence="17"/>
<dbReference type="InterPro" id="IPR003170">
    <property type="entry name" value="MurB"/>
</dbReference>
<evidence type="ECO:0000256" key="3">
    <source>
        <dbReference type="ARBA" id="ARBA00004496"/>
    </source>
</evidence>
<sequence>MPASRPGPAPGAAGAGETHAPSVPPRLADLTTMRVGGPAASYLEATTEAELIDAVRQADAEGTPLLVIGGGSNLLVADEGFDGLVLRDIRSGIDADASSACSGGNLTVPAGQDWDELVATAVAEEWSGIEALSGIPGGTGATPVQNVGAYGQEVSQTLASVRVYDRATSRIRTLAASELGLGYRTSILKRSRLEDEARWHPTGRYVVLEVSFQLRLASLSAPVRYAELARRLGVDVEARVPSSEVRAAVLELRGSKGMVLDAADHDTWSAGSFFTNPVLPIEDADRLLPADAPRYPVADHSLVGWNACAAPAVDGLVKTSAAWLIDHAGFSKGHRGGGASGGSAASGPAALSSKHVLALTNRGGATAADMVALAREIRDGVRQRFGVDLEPEPVLIGVEL</sequence>
<keyword evidence="10 17" id="KW-0521">NADP</keyword>
<keyword evidence="12 17" id="KW-0573">Peptidoglycan synthesis</keyword>
<comment type="subcellular location">
    <subcellularLocation>
        <location evidence="3 17">Cytoplasm</location>
    </subcellularLocation>
</comment>
<feature type="active site" evidence="17">
    <location>
        <position position="184"/>
    </location>
</feature>
<evidence type="ECO:0000256" key="14">
    <source>
        <dbReference type="ARBA" id="ARBA00023306"/>
    </source>
</evidence>
<dbReference type="PANTHER" id="PTHR21071:SF4">
    <property type="entry name" value="UDP-N-ACETYLENOLPYRUVOYLGLUCOSAMINE REDUCTASE"/>
    <property type="match status" value="1"/>
</dbReference>
<dbReference type="AlphaFoldDB" id="A0A3N2BEN9"/>
<proteinExistence type="inferred from homology"/>
<keyword evidence="11 17" id="KW-0133">Cell shape</keyword>
<evidence type="ECO:0000256" key="13">
    <source>
        <dbReference type="ARBA" id="ARBA00023002"/>
    </source>
</evidence>
<dbReference type="EMBL" id="RKHK01000001">
    <property type="protein sequence ID" value="ROR73504.1"/>
    <property type="molecule type" value="Genomic_DNA"/>
</dbReference>
<evidence type="ECO:0000256" key="9">
    <source>
        <dbReference type="ARBA" id="ARBA00022827"/>
    </source>
</evidence>
<comment type="caution">
    <text evidence="20">The sequence shown here is derived from an EMBL/GenBank/DDBJ whole genome shotgun (WGS) entry which is preliminary data.</text>
</comment>
<dbReference type="SUPFAM" id="SSF56176">
    <property type="entry name" value="FAD-binding/transporter-associated domain-like"/>
    <property type="match status" value="1"/>
</dbReference>
<feature type="region of interest" description="Disordered" evidence="18">
    <location>
        <begin position="1"/>
        <end position="24"/>
    </location>
</feature>
<comment type="function">
    <text evidence="2 17">Cell wall formation.</text>
</comment>
<protein>
    <recommendedName>
        <fullName evidence="17">UDP-N-acetylenolpyruvoylglucosamine reductase</fullName>
        <ecNumber evidence="17">1.3.1.98</ecNumber>
    </recommendedName>
    <alternativeName>
        <fullName evidence="17">UDP-N-acetylmuramate dehydrogenase</fullName>
    </alternativeName>
</protein>
<comment type="cofactor">
    <cofactor evidence="1 17">
        <name>FAD</name>
        <dbReference type="ChEBI" id="CHEBI:57692"/>
    </cofactor>
</comment>
<dbReference type="GO" id="GO:0005829">
    <property type="term" value="C:cytosol"/>
    <property type="evidence" value="ECO:0007669"/>
    <property type="project" value="TreeGrafter"/>
</dbReference>